<evidence type="ECO:0000313" key="1">
    <source>
        <dbReference type="EMBL" id="HDZ51148.1"/>
    </source>
</evidence>
<dbReference type="Proteomes" id="UP000885704">
    <property type="component" value="Unassembled WGS sequence"/>
</dbReference>
<dbReference type="RefSeq" id="WP_273052369.1">
    <property type="nucleotide sequence ID" value="NZ_DRFN01000010.1"/>
</dbReference>
<dbReference type="AlphaFoldDB" id="A0A7V1BE27"/>
<accession>A0A7V1BE27</accession>
<gene>
    <name evidence="1" type="ORF">ENH63_05035</name>
</gene>
<protein>
    <submittedName>
        <fullName evidence="1">Uncharacterized protein</fullName>
    </submittedName>
</protein>
<dbReference type="EMBL" id="DRFN01000010">
    <property type="protein sequence ID" value="HDZ51148.1"/>
    <property type="molecule type" value="Genomic_DNA"/>
</dbReference>
<sequence length="187" mass="21256">MEKRAEEKHMRWSKYLLLLRTASSITRLEKRRETERLKPPRTAVKKDRKMEKFPPTSSFFSKDPSLNIVRLFFSEFGEATQNAILLLGGPSAHRRCLRLFTALREANSLTRRHKEELVRLHSVLMLDAFDGSEDGPFNLFVAIHPSDPIVEDLCLLADGLLDLLQKIDSLPTDCEGQASLAAKDHAA</sequence>
<proteinExistence type="predicted"/>
<reference evidence="1" key="1">
    <citation type="journal article" date="2020" name="mSystems">
        <title>Genome- and Community-Level Interaction Insights into Carbon Utilization and Element Cycling Functions of Hydrothermarchaeota in Hydrothermal Sediment.</title>
        <authorList>
            <person name="Zhou Z."/>
            <person name="Liu Y."/>
            <person name="Xu W."/>
            <person name="Pan J."/>
            <person name="Luo Z.H."/>
            <person name="Li M."/>
        </authorList>
    </citation>
    <scope>NUCLEOTIDE SEQUENCE [LARGE SCALE GENOMIC DNA]</scope>
    <source>
        <strain evidence="1">HyVt-323</strain>
    </source>
</reference>
<comment type="caution">
    <text evidence="1">The sequence shown here is derived from an EMBL/GenBank/DDBJ whole genome shotgun (WGS) entry which is preliminary data.</text>
</comment>
<organism evidence="1">
    <name type="scientific">Sulfitobacter litoralis</name>
    <dbReference type="NCBI Taxonomy" id="335975"/>
    <lineage>
        <taxon>Bacteria</taxon>
        <taxon>Pseudomonadati</taxon>
        <taxon>Pseudomonadota</taxon>
        <taxon>Alphaproteobacteria</taxon>
        <taxon>Rhodobacterales</taxon>
        <taxon>Roseobacteraceae</taxon>
        <taxon>Sulfitobacter</taxon>
    </lineage>
</organism>
<name>A0A7V1BE27_9RHOB</name>